<feature type="domain" description="Mce/MlaD" evidence="3">
    <location>
        <begin position="66"/>
        <end position="134"/>
    </location>
</feature>
<dbReference type="RefSeq" id="WP_183372253.1">
    <property type="nucleotide sequence ID" value="NZ_BAABHL010000126.1"/>
</dbReference>
<evidence type="ECO:0000256" key="2">
    <source>
        <dbReference type="SAM" id="Phobius"/>
    </source>
</evidence>
<keyword evidence="2" id="KW-1133">Transmembrane helix</keyword>
<keyword evidence="2" id="KW-0812">Transmembrane</keyword>
<dbReference type="Pfam" id="PF02470">
    <property type="entry name" value="MlaD"/>
    <property type="match status" value="1"/>
</dbReference>
<sequence length="380" mass="39438">MTIANEQVPDGVDASTAPPPRRKRRRLVSIVAAATVVVVGVTVAGVGISSAASSEDGAEGGDGFCAEFTDTIGLYEGNPVTQMGMQVGSVTKIESRGTKVKVTFSLDSGRAYPADVQAVTRSKSLLADRGLELVGNYRGGPRLEPGNCIALGNSFTPKSISEVAGSASDFLKGLSNNGALDLQRALDGSDRAFDGTGEKANSMFVNAARAARDPDGFTADIGSAISDMAPLTDAAVKHWSNIMSLADQGPDVVGLGTTLFYDVAKFCRGIGWTIALMYDIWKNYGPELNQIVLDVGTPVVGLIAENAPSWSKNLSEVTPAIGDTLRKQTSATGALSIPYKAPSVKVSAEQCRALGGACTRGSGTTTTVDPLELVLKAGMR</sequence>
<keyword evidence="2" id="KW-0472">Membrane</keyword>
<comment type="caution">
    <text evidence="4">The sequence shown here is derived from an EMBL/GenBank/DDBJ whole genome shotgun (WGS) entry which is preliminary data.</text>
</comment>
<gene>
    <name evidence="4" type="ORF">BKA16_003947</name>
</gene>
<evidence type="ECO:0000259" key="3">
    <source>
        <dbReference type="Pfam" id="PF02470"/>
    </source>
</evidence>
<accession>A0A840EWM1</accession>
<reference evidence="4 5" key="1">
    <citation type="submission" date="2020-08" db="EMBL/GenBank/DDBJ databases">
        <title>Sequencing the genomes of 1000 actinobacteria strains.</title>
        <authorList>
            <person name="Klenk H.-P."/>
        </authorList>
    </citation>
    <scope>NUCLEOTIDE SEQUENCE [LARGE SCALE GENOMIC DNA]</scope>
    <source>
        <strain evidence="4 5">DSM 45298</strain>
    </source>
</reference>
<proteinExistence type="predicted"/>
<dbReference type="EMBL" id="JACIFP010000001">
    <property type="protein sequence ID" value="MBB4137395.1"/>
    <property type="molecule type" value="Genomic_DNA"/>
</dbReference>
<evidence type="ECO:0000313" key="4">
    <source>
        <dbReference type="EMBL" id="MBB4137395.1"/>
    </source>
</evidence>
<evidence type="ECO:0000256" key="1">
    <source>
        <dbReference type="SAM" id="MobiDB-lite"/>
    </source>
</evidence>
<protein>
    <submittedName>
        <fullName evidence="4">Virulence factor Mce-like protein</fullName>
    </submittedName>
</protein>
<organism evidence="4 5">
    <name type="scientific">Gordonia humi</name>
    <dbReference type="NCBI Taxonomy" id="686429"/>
    <lineage>
        <taxon>Bacteria</taxon>
        <taxon>Bacillati</taxon>
        <taxon>Actinomycetota</taxon>
        <taxon>Actinomycetes</taxon>
        <taxon>Mycobacteriales</taxon>
        <taxon>Gordoniaceae</taxon>
        <taxon>Gordonia</taxon>
    </lineage>
</organism>
<feature type="region of interest" description="Disordered" evidence="1">
    <location>
        <begin position="1"/>
        <end position="22"/>
    </location>
</feature>
<dbReference type="AlphaFoldDB" id="A0A840EWM1"/>
<evidence type="ECO:0000313" key="5">
    <source>
        <dbReference type="Proteomes" id="UP000551501"/>
    </source>
</evidence>
<keyword evidence="5" id="KW-1185">Reference proteome</keyword>
<feature type="transmembrane region" description="Helical" evidence="2">
    <location>
        <begin position="27"/>
        <end position="48"/>
    </location>
</feature>
<dbReference type="PANTHER" id="PTHR33371:SF4">
    <property type="entry name" value="INTERMEMBRANE PHOSPHOLIPID TRANSPORT SYSTEM BINDING PROTEIN MLAD"/>
    <property type="match status" value="1"/>
</dbReference>
<dbReference type="Proteomes" id="UP000551501">
    <property type="component" value="Unassembled WGS sequence"/>
</dbReference>
<dbReference type="InterPro" id="IPR052336">
    <property type="entry name" value="MlaD_Phospholipid_Transporter"/>
</dbReference>
<dbReference type="PANTHER" id="PTHR33371">
    <property type="entry name" value="INTERMEMBRANE PHOSPHOLIPID TRANSPORT SYSTEM BINDING PROTEIN MLAD-RELATED"/>
    <property type="match status" value="1"/>
</dbReference>
<name>A0A840EWM1_9ACTN</name>
<dbReference type="InterPro" id="IPR003399">
    <property type="entry name" value="Mce/MlaD"/>
</dbReference>
<dbReference type="GO" id="GO:0005576">
    <property type="term" value="C:extracellular region"/>
    <property type="evidence" value="ECO:0007669"/>
    <property type="project" value="TreeGrafter"/>
</dbReference>